<sequence length="247" mass="26950">MSEDAESTTAEFKKLIDQLVQWVNDMVNGFREFVGKWADSAWRYVLGPAVIAFDRGMKALNEKITKIVQDIQKILEHSTPIVSIIVQGFSWLEDAQRPASQLQGVVKEHPDANFGHWEGAARKAYDDAVDAQHAALGAIKTKADNISSWLLDIAKANIMFVKELGDAFAALVGEFVAVLVEAGTIVGALEAIGEAGKLVEKLVTTAGQRLTKVVEMYSEAVGRTRDATSIQYDAAEFPNDKWPSLAG</sequence>
<keyword evidence="4" id="KW-1185">Reference proteome</keyword>
<evidence type="ECO:0000313" key="2">
    <source>
        <dbReference type="EMBL" id="SFO92833.1"/>
    </source>
</evidence>
<proteinExistence type="predicted"/>
<gene>
    <name evidence="1" type="ORF">G3I59_02410</name>
    <name evidence="2" type="ORF">SAMN05421854_103464</name>
</gene>
<dbReference type="Proteomes" id="UP000199137">
    <property type="component" value="Unassembled WGS sequence"/>
</dbReference>
<accession>A0A1I5L6N0</accession>
<protein>
    <submittedName>
        <fullName evidence="2">Uncharacterized protein</fullName>
    </submittedName>
</protein>
<dbReference type="EMBL" id="JAAGNC010000021">
    <property type="protein sequence ID" value="NEC54487.1"/>
    <property type="molecule type" value="Genomic_DNA"/>
</dbReference>
<name>A0A1I5L6N0_9PSEU</name>
<evidence type="ECO:0000313" key="4">
    <source>
        <dbReference type="Proteomes" id="UP000470404"/>
    </source>
</evidence>
<organism evidence="2 3">
    <name type="scientific">Amycolatopsis rubida</name>
    <dbReference type="NCBI Taxonomy" id="112413"/>
    <lineage>
        <taxon>Bacteria</taxon>
        <taxon>Bacillati</taxon>
        <taxon>Actinomycetota</taxon>
        <taxon>Actinomycetes</taxon>
        <taxon>Pseudonocardiales</taxon>
        <taxon>Pseudonocardiaceae</taxon>
        <taxon>Amycolatopsis</taxon>
    </lineage>
</organism>
<evidence type="ECO:0000313" key="1">
    <source>
        <dbReference type="EMBL" id="NEC54487.1"/>
    </source>
</evidence>
<dbReference type="Proteomes" id="UP000470404">
    <property type="component" value="Unassembled WGS sequence"/>
</dbReference>
<evidence type="ECO:0000313" key="3">
    <source>
        <dbReference type="Proteomes" id="UP000199137"/>
    </source>
</evidence>
<reference evidence="1 4" key="2">
    <citation type="submission" date="2020-01" db="EMBL/GenBank/DDBJ databases">
        <title>Insect and environment-associated Actinomycetes.</title>
        <authorList>
            <person name="Currrie C."/>
            <person name="Chevrette M."/>
            <person name="Carlson C."/>
            <person name="Stubbendieck R."/>
            <person name="Wendt-Pienkowski E."/>
        </authorList>
    </citation>
    <scope>NUCLEOTIDE SEQUENCE [LARGE SCALE GENOMIC DNA]</scope>
    <source>
        <strain evidence="1 4">SID8386</strain>
    </source>
</reference>
<dbReference type="STRING" id="112413.SAMN05421854_103464"/>
<dbReference type="EMBL" id="FOWC01000003">
    <property type="protein sequence ID" value="SFO92833.1"/>
    <property type="molecule type" value="Genomic_DNA"/>
</dbReference>
<reference evidence="2 3" key="1">
    <citation type="submission" date="2016-10" db="EMBL/GenBank/DDBJ databases">
        <authorList>
            <person name="de Groot N.N."/>
        </authorList>
    </citation>
    <scope>NUCLEOTIDE SEQUENCE [LARGE SCALE GENOMIC DNA]</scope>
    <source>
        <strain evidence="2 3">DSM 44637</strain>
    </source>
</reference>
<dbReference type="RefSeq" id="WP_067581382.1">
    <property type="nucleotide sequence ID" value="NZ_FOWC01000003.1"/>
</dbReference>
<dbReference type="AlphaFoldDB" id="A0A1I5L6N0"/>
<dbReference type="OrthoDB" id="3688443at2"/>